<organism evidence="8 9">
    <name type="scientific">Tribonema minus</name>
    <dbReference type="NCBI Taxonomy" id="303371"/>
    <lineage>
        <taxon>Eukaryota</taxon>
        <taxon>Sar</taxon>
        <taxon>Stramenopiles</taxon>
        <taxon>Ochrophyta</taxon>
        <taxon>PX clade</taxon>
        <taxon>Xanthophyceae</taxon>
        <taxon>Tribonematales</taxon>
        <taxon>Tribonemataceae</taxon>
        <taxon>Tribonema</taxon>
    </lineage>
</organism>
<dbReference type="PIRSF" id="PIRSF002116">
    <property type="entry name" value="Ribosomal_S4"/>
    <property type="match status" value="1"/>
</dbReference>
<dbReference type="PANTHER" id="PTHR11581">
    <property type="entry name" value="30S/40S RIBOSOMAL PROTEIN S4"/>
    <property type="match status" value="1"/>
</dbReference>
<evidence type="ECO:0000256" key="2">
    <source>
        <dbReference type="ARBA" id="ARBA00022730"/>
    </source>
</evidence>
<comment type="similarity">
    <text evidence="1 6">Belongs to the eukaryotic ribosomal protein eS4 family.</text>
</comment>
<keyword evidence="3 6" id="KW-0694">RNA-binding</keyword>
<proteinExistence type="inferred from homology"/>
<evidence type="ECO:0000256" key="5">
    <source>
        <dbReference type="ARBA" id="ARBA00023274"/>
    </source>
</evidence>
<dbReference type="PROSITE" id="PS00528">
    <property type="entry name" value="RIBOSOMAL_S4E"/>
    <property type="match status" value="1"/>
</dbReference>
<gene>
    <name evidence="8" type="ORF">JKP88DRAFT_231072</name>
</gene>
<keyword evidence="2 6" id="KW-0699">rRNA-binding</keyword>
<evidence type="ECO:0000313" key="8">
    <source>
        <dbReference type="EMBL" id="KAG5191641.1"/>
    </source>
</evidence>
<keyword evidence="4 6" id="KW-0689">Ribosomal protein</keyword>
<dbReference type="Pfam" id="PF00900">
    <property type="entry name" value="Ribosomal_S4e"/>
    <property type="match status" value="1"/>
</dbReference>
<dbReference type="InterPro" id="IPR013843">
    <property type="entry name" value="Ribosomal_eS4_N"/>
</dbReference>
<dbReference type="Proteomes" id="UP000664859">
    <property type="component" value="Unassembled WGS sequence"/>
</dbReference>
<dbReference type="FunFam" id="2.40.50.740:FF:000001">
    <property type="entry name" value="40S ribosomal protein S4"/>
    <property type="match status" value="1"/>
</dbReference>
<feature type="domain" description="RNA-binding S4" evidence="7">
    <location>
        <begin position="41"/>
        <end position="105"/>
    </location>
</feature>
<evidence type="ECO:0000256" key="6">
    <source>
        <dbReference type="PIRNR" id="PIRNR002116"/>
    </source>
</evidence>
<dbReference type="InterPro" id="IPR036986">
    <property type="entry name" value="S4_RNA-bd_sf"/>
</dbReference>
<dbReference type="InterPro" id="IPR002942">
    <property type="entry name" value="S4_RNA-bd"/>
</dbReference>
<dbReference type="HAMAP" id="MF_00485">
    <property type="entry name" value="Ribosomal_eS4"/>
    <property type="match status" value="1"/>
</dbReference>
<dbReference type="Pfam" id="PF01479">
    <property type="entry name" value="S4"/>
    <property type="match status" value="1"/>
</dbReference>
<dbReference type="OrthoDB" id="1109245at2759"/>
<dbReference type="GO" id="GO:0003735">
    <property type="term" value="F:structural constituent of ribosome"/>
    <property type="evidence" value="ECO:0007669"/>
    <property type="project" value="UniProtKB-UniRule"/>
</dbReference>
<comment type="caution">
    <text evidence="8">The sequence shown here is derived from an EMBL/GenBank/DDBJ whole genome shotgun (WGS) entry which is preliminary data.</text>
</comment>
<dbReference type="GO" id="GO:0019843">
    <property type="term" value="F:rRNA binding"/>
    <property type="evidence" value="ECO:0007669"/>
    <property type="project" value="UniProtKB-UniRule"/>
</dbReference>
<dbReference type="Pfam" id="PF08071">
    <property type="entry name" value="RS4NT"/>
    <property type="match status" value="1"/>
</dbReference>
<keyword evidence="9" id="KW-1185">Reference proteome</keyword>
<dbReference type="GO" id="GO:0006412">
    <property type="term" value="P:translation"/>
    <property type="evidence" value="ECO:0007669"/>
    <property type="project" value="InterPro"/>
</dbReference>
<dbReference type="SUPFAM" id="SSF55174">
    <property type="entry name" value="Alpha-L RNA-binding motif"/>
    <property type="match status" value="1"/>
</dbReference>
<dbReference type="InterPro" id="IPR005824">
    <property type="entry name" value="KOW"/>
</dbReference>
<evidence type="ECO:0000256" key="4">
    <source>
        <dbReference type="ARBA" id="ARBA00022980"/>
    </source>
</evidence>
<dbReference type="Gene3D" id="2.40.50.740">
    <property type="match status" value="1"/>
</dbReference>
<dbReference type="InterPro" id="IPR032277">
    <property type="entry name" value="Ribosomal_eS4_C"/>
</dbReference>
<name>A0A835ZEV0_9STRA</name>
<dbReference type="InterPro" id="IPR038237">
    <property type="entry name" value="Ribosomal_eS4_central_sf"/>
</dbReference>
<dbReference type="AlphaFoldDB" id="A0A835ZEV0"/>
<dbReference type="GO" id="GO:0022627">
    <property type="term" value="C:cytosolic small ribosomal subunit"/>
    <property type="evidence" value="ECO:0007669"/>
    <property type="project" value="TreeGrafter"/>
</dbReference>
<dbReference type="SMART" id="SM00363">
    <property type="entry name" value="S4"/>
    <property type="match status" value="1"/>
</dbReference>
<dbReference type="PANTHER" id="PTHR11581:SF0">
    <property type="entry name" value="SMALL RIBOSOMAL SUBUNIT PROTEIN ES4"/>
    <property type="match status" value="1"/>
</dbReference>
<protein>
    <recommendedName>
        <fullName evidence="6">40S ribosomal protein S4</fullName>
    </recommendedName>
</protein>
<dbReference type="InterPro" id="IPR014722">
    <property type="entry name" value="Rib_uL2_dom2"/>
</dbReference>
<dbReference type="CDD" id="cd00165">
    <property type="entry name" value="S4"/>
    <property type="match status" value="1"/>
</dbReference>
<reference evidence="8" key="1">
    <citation type="submission" date="2021-02" db="EMBL/GenBank/DDBJ databases">
        <title>First Annotated Genome of the Yellow-green Alga Tribonema minus.</title>
        <authorList>
            <person name="Mahan K.M."/>
        </authorList>
    </citation>
    <scope>NUCLEOTIDE SEQUENCE</scope>
    <source>
        <strain evidence="8">UTEX B ZZ1240</strain>
    </source>
</reference>
<keyword evidence="5 6" id="KW-0687">Ribonucleoprotein</keyword>
<dbReference type="Pfam" id="PF00467">
    <property type="entry name" value="KOW"/>
    <property type="match status" value="1"/>
</dbReference>
<dbReference type="CDD" id="cd06087">
    <property type="entry name" value="KOW_RPS4"/>
    <property type="match status" value="1"/>
</dbReference>
<dbReference type="EMBL" id="JAFCMP010000017">
    <property type="protein sequence ID" value="KAG5191641.1"/>
    <property type="molecule type" value="Genomic_DNA"/>
</dbReference>
<dbReference type="FunFam" id="3.10.290.10:FF:000002">
    <property type="entry name" value="40S ribosomal protein S4"/>
    <property type="match status" value="1"/>
</dbReference>
<dbReference type="InterPro" id="IPR000876">
    <property type="entry name" value="Ribosomal_eS4"/>
</dbReference>
<accession>A0A835ZEV0</accession>
<evidence type="ECO:0000256" key="1">
    <source>
        <dbReference type="ARBA" id="ARBA00007500"/>
    </source>
</evidence>
<dbReference type="InterPro" id="IPR018199">
    <property type="entry name" value="Ribosomal_eS4_N_CS"/>
</dbReference>
<dbReference type="InterPro" id="IPR013845">
    <property type="entry name" value="Ribosomal_eS4_central_region"/>
</dbReference>
<sequence length="262" mass="29558">MRGPKKHLKRLNAPKHWLLGKLEGIWAPKPSCGPHNGRECLPLIIIVRNRLKYALTKAEANMICMQKHVKVDGKVRTDLNFPAGFMDVVSIEKSADQFRLLYNTKGRFVLHRVKDEEAKYKLCRVQKVEVSKKKIPFLVTHDGRTIRYPDPLVKVNDSIKVDVETGKMSDIYKYEIGNLCMISRGHNTGRVGTIQHIERHPGSFDIVTVKDSAGNVFATRQANIFVLGESTRPAISLPRGKGVKLTILEERAARDKRAANGN</sequence>
<dbReference type="InterPro" id="IPR041982">
    <property type="entry name" value="Ribosomal_eS4_KOW"/>
</dbReference>
<evidence type="ECO:0000256" key="3">
    <source>
        <dbReference type="ARBA" id="ARBA00022884"/>
    </source>
</evidence>
<dbReference type="Pfam" id="PF16121">
    <property type="entry name" value="40S_S4_C"/>
    <property type="match status" value="1"/>
</dbReference>
<dbReference type="FunFam" id="2.30.30.30:FF:000005">
    <property type="entry name" value="40S ribosomal protein S4"/>
    <property type="match status" value="1"/>
</dbReference>
<dbReference type="PROSITE" id="PS50889">
    <property type="entry name" value="S4"/>
    <property type="match status" value="1"/>
</dbReference>
<evidence type="ECO:0000259" key="7">
    <source>
        <dbReference type="SMART" id="SM00363"/>
    </source>
</evidence>
<dbReference type="Gene3D" id="3.10.290.10">
    <property type="entry name" value="RNA-binding S4 domain"/>
    <property type="match status" value="1"/>
</dbReference>
<dbReference type="Gene3D" id="2.30.30.30">
    <property type="match status" value="1"/>
</dbReference>
<evidence type="ECO:0000313" key="9">
    <source>
        <dbReference type="Proteomes" id="UP000664859"/>
    </source>
</evidence>